<proteinExistence type="predicted"/>
<evidence type="ECO:0000313" key="2">
    <source>
        <dbReference type="EMBL" id="KAK1653893.1"/>
    </source>
</evidence>
<dbReference type="Pfam" id="PF08387">
    <property type="entry name" value="FBD"/>
    <property type="match status" value="1"/>
</dbReference>
<dbReference type="PANTHER" id="PTHR34709">
    <property type="entry name" value="OS10G0396666 PROTEIN"/>
    <property type="match status" value="1"/>
</dbReference>
<gene>
    <name evidence="2" type="ORF">QYE76_071698</name>
</gene>
<accession>A0AAD8SM04</accession>
<dbReference type="EMBL" id="JAUUTY010000004">
    <property type="protein sequence ID" value="KAK1653893.1"/>
    <property type="molecule type" value="Genomic_DNA"/>
</dbReference>
<feature type="domain" description="FBD" evidence="1">
    <location>
        <begin position="26"/>
        <end position="60"/>
    </location>
</feature>
<organism evidence="2 3">
    <name type="scientific">Lolium multiflorum</name>
    <name type="common">Italian ryegrass</name>
    <name type="synonym">Lolium perenne subsp. multiflorum</name>
    <dbReference type="NCBI Taxonomy" id="4521"/>
    <lineage>
        <taxon>Eukaryota</taxon>
        <taxon>Viridiplantae</taxon>
        <taxon>Streptophyta</taxon>
        <taxon>Embryophyta</taxon>
        <taxon>Tracheophyta</taxon>
        <taxon>Spermatophyta</taxon>
        <taxon>Magnoliopsida</taxon>
        <taxon>Liliopsida</taxon>
        <taxon>Poales</taxon>
        <taxon>Poaceae</taxon>
        <taxon>BOP clade</taxon>
        <taxon>Pooideae</taxon>
        <taxon>Poodae</taxon>
        <taxon>Poeae</taxon>
        <taxon>Poeae Chloroplast Group 2 (Poeae type)</taxon>
        <taxon>Loliodinae</taxon>
        <taxon>Loliinae</taxon>
        <taxon>Lolium</taxon>
    </lineage>
</organism>
<evidence type="ECO:0000259" key="1">
    <source>
        <dbReference type="Pfam" id="PF08387"/>
    </source>
</evidence>
<keyword evidence="3" id="KW-1185">Reference proteome</keyword>
<comment type="caution">
    <text evidence="2">The sequence shown here is derived from an EMBL/GenBank/DDBJ whole genome shotgun (WGS) entry which is preliminary data.</text>
</comment>
<dbReference type="AlphaFoldDB" id="A0AAD8SM04"/>
<dbReference type="InterPro" id="IPR006566">
    <property type="entry name" value="FBD"/>
</dbReference>
<dbReference type="Proteomes" id="UP001231189">
    <property type="component" value="Unassembled WGS sequence"/>
</dbReference>
<dbReference type="InterPro" id="IPR055312">
    <property type="entry name" value="FBL15-like"/>
</dbReference>
<name>A0AAD8SM04_LOLMU</name>
<dbReference type="PANTHER" id="PTHR34709:SF39">
    <property type="entry name" value="F-BOX DOMAIN-CONTAINING PROTEIN"/>
    <property type="match status" value="1"/>
</dbReference>
<sequence length="141" mass="16401">MKDRCTPLVNCSCDEPKDWRTQTISLTNLEKVEIKQFNGQDHEFDFLKLIFRCAPMLTRVALELTEGFTSDDGWCTEIHNIFMVYPCVECTVDYIVQFSGRSRWVEGWGRPTLRFSPVHMVDPPQAKLFVNMTLVIRFADS</sequence>
<evidence type="ECO:0000313" key="3">
    <source>
        <dbReference type="Proteomes" id="UP001231189"/>
    </source>
</evidence>
<reference evidence="2" key="1">
    <citation type="submission" date="2023-07" db="EMBL/GenBank/DDBJ databases">
        <title>A chromosome-level genome assembly of Lolium multiflorum.</title>
        <authorList>
            <person name="Chen Y."/>
            <person name="Copetti D."/>
            <person name="Kolliker R."/>
            <person name="Studer B."/>
        </authorList>
    </citation>
    <scope>NUCLEOTIDE SEQUENCE</scope>
    <source>
        <strain evidence="2">02402/16</strain>
        <tissue evidence="2">Leaf</tissue>
    </source>
</reference>
<protein>
    <recommendedName>
        <fullName evidence="1">FBD domain-containing protein</fullName>
    </recommendedName>
</protein>